<dbReference type="AlphaFoldDB" id="A0A160T530"/>
<name>A0A160T530_9CHLR</name>
<dbReference type="KEGG" id="pbf:CFX0092_A1892"/>
<dbReference type="SUPFAM" id="SSF53335">
    <property type="entry name" value="S-adenosyl-L-methionine-dependent methyltransferases"/>
    <property type="match status" value="1"/>
</dbReference>
<accession>A0A160T530</accession>
<evidence type="ECO:0000313" key="1">
    <source>
        <dbReference type="EMBL" id="CUS03770.2"/>
    </source>
</evidence>
<dbReference type="InterPro" id="IPR029063">
    <property type="entry name" value="SAM-dependent_MTases_sf"/>
</dbReference>
<protein>
    <submittedName>
        <fullName evidence="1">Ribosomal RNA adenine methylase transferase</fullName>
    </submittedName>
</protein>
<reference evidence="1" key="1">
    <citation type="submission" date="2016-01" db="EMBL/GenBank/DDBJ databases">
        <authorList>
            <person name="Mcilroy J.S."/>
            <person name="Karst M S."/>
            <person name="Albertsen M."/>
        </authorList>
    </citation>
    <scope>NUCLEOTIDE SEQUENCE</scope>
    <source>
        <strain evidence="1">Cfx-K</strain>
    </source>
</reference>
<dbReference type="GO" id="GO:0032259">
    <property type="term" value="P:methylation"/>
    <property type="evidence" value="ECO:0007669"/>
    <property type="project" value="UniProtKB-KW"/>
</dbReference>
<dbReference type="OrthoDB" id="162340at2"/>
<dbReference type="EMBL" id="LN890655">
    <property type="protein sequence ID" value="CUS03770.2"/>
    <property type="molecule type" value="Genomic_DNA"/>
</dbReference>
<evidence type="ECO:0000313" key="2">
    <source>
        <dbReference type="Proteomes" id="UP000215027"/>
    </source>
</evidence>
<keyword evidence="1" id="KW-0489">Methyltransferase</keyword>
<gene>
    <name evidence="1" type="ORF">CFX0092_A1892</name>
</gene>
<dbReference type="Proteomes" id="UP000215027">
    <property type="component" value="Chromosome I"/>
</dbReference>
<keyword evidence="2" id="KW-1185">Reference proteome</keyword>
<dbReference type="Gene3D" id="3.40.50.150">
    <property type="entry name" value="Vaccinia Virus protein VP39"/>
    <property type="match status" value="1"/>
</dbReference>
<organism evidence="1 2">
    <name type="scientific">Candidatus Promineifilum breve</name>
    <dbReference type="NCBI Taxonomy" id="1806508"/>
    <lineage>
        <taxon>Bacteria</taxon>
        <taxon>Bacillati</taxon>
        <taxon>Chloroflexota</taxon>
        <taxon>Ardenticatenia</taxon>
        <taxon>Candidatus Promineifilales</taxon>
        <taxon>Candidatus Promineifilaceae</taxon>
        <taxon>Candidatus Promineifilum</taxon>
    </lineage>
</organism>
<keyword evidence="1" id="KW-0808">Transferase</keyword>
<proteinExistence type="predicted"/>
<dbReference type="RefSeq" id="WP_095043215.1">
    <property type="nucleotide sequence ID" value="NZ_LN890655.1"/>
</dbReference>
<dbReference type="GO" id="GO:0008168">
    <property type="term" value="F:methyltransferase activity"/>
    <property type="evidence" value="ECO:0007669"/>
    <property type="project" value="UniProtKB-KW"/>
</dbReference>
<sequence length="194" mass="21724">MITRVGDDASVWESRWAPYDEAVYGRVLEWVPDGAAVLDIGAGDLRLARRLARRARVVYAIEQHAGLIAGPPLPDNLIVTIGDARALPFPPVDVAVLLMRHCRHFALYRRKLEAVGCARLITNARWGLDVEWIDLTARPRPYAGLALGWYACRCGATGFRPGQPEELTPELAETIFEVDDCPECYHGRNRYRLS</sequence>